<reference evidence="4" key="1">
    <citation type="submission" date="2025-08" db="UniProtKB">
        <authorList>
            <consortium name="RefSeq"/>
        </authorList>
    </citation>
    <scope>IDENTIFICATION</scope>
    <source>
        <tissue evidence="4">Testes</tissue>
    </source>
</reference>
<dbReference type="Pfam" id="PF00059">
    <property type="entry name" value="Lectin_C"/>
    <property type="match status" value="1"/>
</dbReference>
<dbReference type="InterPro" id="IPR050801">
    <property type="entry name" value="Ca-Dep_Lectins_ImmuneDev"/>
</dbReference>
<dbReference type="InterPro" id="IPR016187">
    <property type="entry name" value="CTDL_fold"/>
</dbReference>
<gene>
    <name evidence="4" type="primary">LOC102804189</name>
</gene>
<dbReference type="GeneID" id="102804189"/>
<feature type="domain" description="C-type lectin" evidence="2">
    <location>
        <begin position="31"/>
        <end position="131"/>
    </location>
</feature>
<dbReference type="Proteomes" id="UP000694865">
    <property type="component" value="Unplaced"/>
</dbReference>
<accession>A0ABM0MV37</accession>
<dbReference type="PANTHER" id="PTHR22801">
    <property type="entry name" value="LITHOSTATHINE"/>
    <property type="match status" value="1"/>
</dbReference>
<dbReference type="PROSITE" id="PS50041">
    <property type="entry name" value="C_TYPE_LECTIN_2"/>
    <property type="match status" value="1"/>
</dbReference>
<evidence type="ECO:0000259" key="2">
    <source>
        <dbReference type="PROSITE" id="PS50041"/>
    </source>
</evidence>
<name>A0ABM0MV37_SACKO</name>
<keyword evidence="3" id="KW-1185">Reference proteome</keyword>
<dbReference type="InterPro" id="IPR016186">
    <property type="entry name" value="C-type_lectin-like/link_sf"/>
</dbReference>
<feature type="chain" id="PRO_5045863329" evidence="1">
    <location>
        <begin position="21"/>
        <end position="197"/>
    </location>
</feature>
<dbReference type="CDD" id="cd00037">
    <property type="entry name" value="CLECT"/>
    <property type="match status" value="1"/>
</dbReference>
<dbReference type="SMART" id="SM00034">
    <property type="entry name" value="CLECT"/>
    <property type="match status" value="1"/>
</dbReference>
<keyword evidence="1" id="KW-0732">Signal</keyword>
<dbReference type="InterPro" id="IPR001304">
    <property type="entry name" value="C-type_lectin-like"/>
</dbReference>
<sequence>MKIINITLFVLVSCVFSTHAYTISNHVAVEYHIVAGSYTWDEAIAECASHGGTLARIPDKRTDDFITQYIRDSGLGDQVDTGFWIGLNDRNEEDNFKWINGGEVCYTNWGEGEPDNNTNKNPQGQDCGQLRKQQTLNGMMNIALVLISERRVSFVKYKLAAVLNAQNHEYNRRIVVVRWPWGYIFFCRSNFCICMLN</sequence>
<evidence type="ECO:0000313" key="4">
    <source>
        <dbReference type="RefSeq" id="XP_006823878.1"/>
    </source>
</evidence>
<evidence type="ECO:0000313" key="3">
    <source>
        <dbReference type="Proteomes" id="UP000694865"/>
    </source>
</evidence>
<dbReference type="SUPFAM" id="SSF56436">
    <property type="entry name" value="C-type lectin-like"/>
    <property type="match status" value="1"/>
</dbReference>
<evidence type="ECO:0000256" key="1">
    <source>
        <dbReference type="SAM" id="SignalP"/>
    </source>
</evidence>
<dbReference type="Gene3D" id="3.10.100.10">
    <property type="entry name" value="Mannose-Binding Protein A, subunit A"/>
    <property type="match status" value="1"/>
</dbReference>
<dbReference type="PANTHER" id="PTHR22801:SF63">
    <property type="entry name" value="C-TYPE LECTIN DOMAIN-CONTAINING PROTEIN"/>
    <property type="match status" value="1"/>
</dbReference>
<organism evidence="3 4">
    <name type="scientific">Saccoglossus kowalevskii</name>
    <name type="common">Acorn worm</name>
    <dbReference type="NCBI Taxonomy" id="10224"/>
    <lineage>
        <taxon>Eukaryota</taxon>
        <taxon>Metazoa</taxon>
        <taxon>Hemichordata</taxon>
        <taxon>Enteropneusta</taxon>
        <taxon>Harrimaniidae</taxon>
        <taxon>Saccoglossus</taxon>
    </lineage>
</organism>
<feature type="signal peptide" evidence="1">
    <location>
        <begin position="1"/>
        <end position="20"/>
    </location>
</feature>
<proteinExistence type="predicted"/>
<protein>
    <submittedName>
        <fullName evidence="4">Macrophage mannose receptor 1-like isoform X1</fullName>
    </submittedName>
</protein>
<dbReference type="RefSeq" id="XP_006823878.1">
    <property type="nucleotide sequence ID" value="XM_006823815.1"/>
</dbReference>